<dbReference type="Pfam" id="PF00583">
    <property type="entry name" value="Acetyltransf_1"/>
    <property type="match status" value="1"/>
</dbReference>
<sequence>MIIRPAHEDDLDAVYGICLVTGDSGRDASGLYSDPRLIGHIYAAPYVLLAPHLAFVVADEEGVAGYVVGTEDARSWERRLEQAWWPSLRRRYVDPDVSRRSAWTPDQCLAHLLHHPKADPAVVCGSYPAHLHMNVLPRLQGQGVGFALLDRWIVAAASCGVRAAHVGVSPANIRGARFWTRAGFAELQAPQDGNDALWLGRLI</sequence>
<organism evidence="2 3">
    <name type="scientific">Ciceribacter thiooxidans</name>
    <dbReference type="NCBI Taxonomy" id="1969821"/>
    <lineage>
        <taxon>Bacteria</taxon>
        <taxon>Pseudomonadati</taxon>
        <taxon>Pseudomonadota</taxon>
        <taxon>Alphaproteobacteria</taxon>
        <taxon>Hyphomicrobiales</taxon>
        <taxon>Rhizobiaceae</taxon>
        <taxon>Ciceribacter</taxon>
    </lineage>
</organism>
<accession>A0ABV7HWL4</accession>
<dbReference type="InterPro" id="IPR051822">
    <property type="entry name" value="Glycosyl_Hydrolase_84"/>
</dbReference>
<dbReference type="PROSITE" id="PS51186">
    <property type="entry name" value="GNAT"/>
    <property type="match status" value="1"/>
</dbReference>
<dbReference type="SUPFAM" id="SSF55729">
    <property type="entry name" value="Acyl-CoA N-acyltransferases (Nat)"/>
    <property type="match status" value="1"/>
</dbReference>
<dbReference type="RefSeq" id="WP_182305930.1">
    <property type="nucleotide sequence ID" value="NZ_CP059896.1"/>
</dbReference>
<evidence type="ECO:0000313" key="2">
    <source>
        <dbReference type="EMBL" id="MFC3161808.1"/>
    </source>
</evidence>
<dbReference type="InterPro" id="IPR000182">
    <property type="entry name" value="GNAT_dom"/>
</dbReference>
<dbReference type="EC" id="2.3.1.-" evidence="2"/>
<protein>
    <submittedName>
        <fullName evidence="2">GNAT family N-acetyltransferase</fullName>
        <ecNumber evidence="2">2.3.1.-</ecNumber>
    </submittedName>
</protein>
<evidence type="ECO:0000259" key="1">
    <source>
        <dbReference type="PROSITE" id="PS51186"/>
    </source>
</evidence>
<evidence type="ECO:0000313" key="3">
    <source>
        <dbReference type="Proteomes" id="UP001595647"/>
    </source>
</evidence>
<keyword evidence="2" id="KW-0012">Acyltransferase</keyword>
<dbReference type="Gene3D" id="3.40.630.30">
    <property type="match status" value="1"/>
</dbReference>
<dbReference type="PANTHER" id="PTHR13170">
    <property type="entry name" value="O-GLCNACASE"/>
    <property type="match status" value="1"/>
</dbReference>
<dbReference type="Proteomes" id="UP001595647">
    <property type="component" value="Unassembled WGS sequence"/>
</dbReference>
<proteinExistence type="predicted"/>
<keyword evidence="2" id="KW-0808">Transferase</keyword>
<dbReference type="InterPro" id="IPR016181">
    <property type="entry name" value="Acyl_CoA_acyltransferase"/>
</dbReference>
<keyword evidence="3" id="KW-1185">Reference proteome</keyword>
<reference evidence="3" key="1">
    <citation type="journal article" date="2019" name="Int. J. Syst. Evol. Microbiol.">
        <title>The Global Catalogue of Microorganisms (GCM) 10K type strain sequencing project: providing services to taxonomists for standard genome sequencing and annotation.</title>
        <authorList>
            <consortium name="The Broad Institute Genomics Platform"/>
            <consortium name="The Broad Institute Genome Sequencing Center for Infectious Disease"/>
            <person name="Wu L."/>
            <person name="Ma J."/>
        </authorList>
    </citation>
    <scope>NUCLEOTIDE SEQUENCE [LARGE SCALE GENOMIC DNA]</scope>
    <source>
        <strain evidence="3">KCTC 52231</strain>
    </source>
</reference>
<dbReference type="EMBL" id="JBHRTG010000001">
    <property type="protein sequence ID" value="MFC3161808.1"/>
    <property type="molecule type" value="Genomic_DNA"/>
</dbReference>
<name>A0ABV7HWL4_9HYPH</name>
<dbReference type="GO" id="GO:0016746">
    <property type="term" value="F:acyltransferase activity"/>
    <property type="evidence" value="ECO:0007669"/>
    <property type="project" value="UniProtKB-KW"/>
</dbReference>
<gene>
    <name evidence="2" type="ORF">ACFOHV_00805</name>
</gene>
<comment type="caution">
    <text evidence="2">The sequence shown here is derived from an EMBL/GenBank/DDBJ whole genome shotgun (WGS) entry which is preliminary data.</text>
</comment>
<dbReference type="PANTHER" id="PTHR13170:SF16">
    <property type="entry name" value="PROTEIN O-GLCNACASE"/>
    <property type="match status" value="1"/>
</dbReference>
<feature type="domain" description="N-acetyltransferase" evidence="1">
    <location>
        <begin position="1"/>
        <end position="203"/>
    </location>
</feature>